<accession>A0A382KIQ5</accession>
<dbReference type="AlphaFoldDB" id="A0A382KIQ5"/>
<reference evidence="2" key="1">
    <citation type="submission" date="2018-05" db="EMBL/GenBank/DDBJ databases">
        <authorList>
            <person name="Lanie J.A."/>
            <person name="Ng W.-L."/>
            <person name="Kazmierczak K.M."/>
            <person name="Andrzejewski T.M."/>
            <person name="Davidsen T.M."/>
            <person name="Wayne K.J."/>
            <person name="Tettelin H."/>
            <person name="Glass J.I."/>
            <person name="Rusch D."/>
            <person name="Podicherti R."/>
            <person name="Tsui H.-C.T."/>
            <person name="Winkler M.E."/>
        </authorList>
    </citation>
    <scope>NUCLEOTIDE SEQUENCE</scope>
</reference>
<proteinExistence type="predicted"/>
<evidence type="ECO:0000256" key="1">
    <source>
        <dbReference type="SAM" id="Phobius"/>
    </source>
</evidence>
<protein>
    <submittedName>
        <fullName evidence="2">Uncharacterized protein</fullName>
    </submittedName>
</protein>
<keyword evidence="1" id="KW-1133">Transmembrane helix</keyword>
<sequence length="38" mass="4218">MMFPGFLHQPLATILLVGGLLTCFLGYRLFRFVLAGFG</sequence>
<keyword evidence="1" id="KW-0472">Membrane</keyword>
<keyword evidence="1" id="KW-0812">Transmembrane</keyword>
<feature type="non-terminal residue" evidence="2">
    <location>
        <position position="38"/>
    </location>
</feature>
<name>A0A382KIQ5_9ZZZZ</name>
<feature type="transmembrane region" description="Helical" evidence="1">
    <location>
        <begin position="12"/>
        <end position="30"/>
    </location>
</feature>
<evidence type="ECO:0000313" key="2">
    <source>
        <dbReference type="EMBL" id="SVC24340.1"/>
    </source>
</evidence>
<dbReference type="EMBL" id="UINC01080934">
    <property type="protein sequence ID" value="SVC24340.1"/>
    <property type="molecule type" value="Genomic_DNA"/>
</dbReference>
<gene>
    <name evidence="2" type="ORF">METZ01_LOCUS277194</name>
</gene>
<organism evidence="2">
    <name type="scientific">marine metagenome</name>
    <dbReference type="NCBI Taxonomy" id="408172"/>
    <lineage>
        <taxon>unclassified sequences</taxon>
        <taxon>metagenomes</taxon>
        <taxon>ecological metagenomes</taxon>
    </lineage>
</organism>